<evidence type="ECO:0000256" key="5">
    <source>
        <dbReference type="ARBA" id="ARBA00023136"/>
    </source>
</evidence>
<feature type="transmembrane region" description="Helical" evidence="6">
    <location>
        <begin position="64"/>
        <end position="88"/>
    </location>
</feature>
<dbReference type="PROSITE" id="PS50850">
    <property type="entry name" value="MFS"/>
    <property type="match status" value="1"/>
</dbReference>
<evidence type="ECO:0000256" key="1">
    <source>
        <dbReference type="ARBA" id="ARBA00004651"/>
    </source>
</evidence>
<dbReference type="GO" id="GO:0022857">
    <property type="term" value="F:transmembrane transporter activity"/>
    <property type="evidence" value="ECO:0007669"/>
    <property type="project" value="InterPro"/>
</dbReference>
<feature type="transmembrane region" description="Helical" evidence="6">
    <location>
        <begin position="95"/>
        <end position="114"/>
    </location>
</feature>
<evidence type="ECO:0000259" key="7">
    <source>
        <dbReference type="PROSITE" id="PS50850"/>
    </source>
</evidence>
<feature type="transmembrane region" description="Helical" evidence="6">
    <location>
        <begin position="23"/>
        <end position="44"/>
    </location>
</feature>
<dbReference type="CDD" id="cd17324">
    <property type="entry name" value="MFS_NepI_like"/>
    <property type="match status" value="1"/>
</dbReference>
<dbReference type="InterPro" id="IPR020846">
    <property type="entry name" value="MFS_dom"/>
</dbReference>
<dbReference type="Gene3D" id="1.20.1250.20">
    <property type="entry name" value="MFS general substrate transporter like domains"/>
    <property type="match status" value="2"/>
</dbReference>
<dbReference type="InterPro" id="IPR011701">
    <property type="entry name" value="MFS"/>
</dbReference>
<feature type="transmembrane region" description="Helical" evidence="6">
    <location>
        <begin position="316"/>
        <end position="334"/>
    </location>
</feature>
<organism evidence="8 9">
    <name type="scientific">Demequina capsici</name>
    <dbReference type="NCBI Taxonomy" id="3075620"/>
    <lineage>
        <taxon>Bacteria</taxon>
        <taxon>Bacillati</taxon>
        <taxon>Actinomycetota</taxon>
        <taxon>Actinomycetes</taxon>
        <taxon>Micrococcales</taxon>
        <taxon>Demequinaceae</taxon>
        <taxon>Demequina</taxon>
    </lineage>
</organism>
<sequence>MTALPPAAPSGVPRWRLPRSAQAPHPAAVLSGFIVAGFGIALTQGGASAVIQDQLASLHTTVDMVGYTITAYALGVVVGAPVIMVGLASWGRRRLLLAMGALFVVTSIATFLAPTVESLLVIRFLAGLPHGAILGTAAYVAMLAVGPERRGAAIAMIMYGLTVATIIGVPGMQWVSVAVGWRAAYAVVALVGAVGLVLMWAFTPQVAGTPGTSFRGEVSRLRGRVLWMVILTIFLGFAGLGAVQSYMVPLLEDLNGFGSSQVTVILALFGVGMTIGAMAGGRLTDASPLLASRVGLIGVAASLLALGLWGDSGWPTVAFLVALGAFIQVFSQAAQTRLMDVVHASPSLGAALSHSALNASTVMGSGLGAVLIAWGMGYLAPAWVALVGALAAIVLLFVGSGFRDVE</sequence>
<feature type="transmembrane region" description="Helical" evidence="6">
    <location>
        <begin position="290"/>
        <end position="310"/>
    </location>
</feature>
<protein>
    <submittedName>
        <fullName evidence="8">MFS transporter</fullName>
    </submittedName>
</protein>
<dbReference type="PANTHER" id="PTHR43124:SF3">
    <property type="entry name" value="CHLORAMPHENICOL EFFLUX PUMP RV0191"/>
    <property type="match status" value="1"/>
</dbReference>
<accession>A0AA96F8A5</accession>
<dbReference type="RefSeq" id="WP_313500386.1">
    <property type="nucleotide sequence ID" value="NZ_CP134879.1"/>
</dbReference>
<keyword evidence="2" id="KW-1003">Cell membrane</keyword>
<dbReference type="AlphaFoldDB" id="A0AA96F8A5"/>
<keyword evidence="3 6" id="KW-0812">Transmembrane</keyword>
<keyword evidence="9" id="KW-1185">Reference proteome</keyword>
<feature type="transmembrane region" description="Helical" evidence="6">
    <location>
        <begin position="355"/>
        <end position="376"/>
    </location>
</feature>
<dbReference type="InterPro" id="IPR050189">
    <property type="entry name" value="MFS_Efflux_Transporters"/>
</dbReference>
<proteinExistence type="predicted"/>
<evidence type="ECO:0000313" key="9">
    <source>
        <dbReference type="Proteomes" id="UP001304125"/>
    </source>
</evidence>
<evidence type="ECO:0000313" key="8">
    <source>
        <dbReference type="EMBL" id="WNM25434.1"/>
    </source>
</evidence>
<feature type="domain" description="Major facilitator superfamily (MFS) profile" evidence="7">
    <location>
        <begin position="25"/>
        <end position="403"/>
    </location>
</feature>
<dbReference type="Proteomes" id="UP001304125">
    <property type="component" value="Chromosome"/>
</dbReference>
<dbReference type="InterPro" id="IPR036259">
    <property type="entry name" value="MFS_trans_sf"/>
</dbReference>
<evidence type="ECO:0000256" key="4">
    <source>
        <dbReference type="ARBA" id="ARBA00022989"/>
    </source>
</evidence>
<name>A0AA96F8A5_9MICO</name>
<feature type="transmembrane region" description="Helical" evidence="6">
    <location>
        <begin position="183"/>
        <end position="204"/>
    </location>
</feature>
<feature type="transmembrane region" description="Helical" evidence="6">
    <location>
        <begin position="259"/>
        <end position="278"/>
    </location>
</feature>
<gene>
    <name evidence="8" type="ORF">RN606_04615</name>
</gene>
<reference evidence="8 9" key="1">
    <citation type="submission" date="2023-09" db="EMBL/GenBank/DDBJ databases">
        <title>Demequina sp. a novel bacteria isolated from Capsicum annuum.</title>
        <authorList>
            <person name="Humaira Z."/>
            <person name="Lee J."/>
            <person name="Cho D."/>
        </authorList>
    </citation>
    <scope>NUCLEOTIDE SEQUENCE [LARGE SCALE GENOMIC DNA]</scope>
    <source>
        <strain evidence="8 9">OYTSA14</strain>
    </source>
</reference>
<dbReference type="EMBL" id="CP134879">
    <property type="protein sequence ID" value="WNM25434.1"/>
    <property type="molecule type" value="Genomic_DNA"/>
</dbReference>
<feature type="transmembrane region" description="Helical" evidence="6">
    <location>
        <begin position="225"/>
        <end position="247"/>
    </location>
</feature>
<evidence type="ECO:0000256" key="3">
    <source>
        <dbReference type="ARBA" id="ARBA00022692"/>
    </source>
</evidence>
<feature type="transmembrane region" description="Helical" evidence="6">
    <location>
        <begin position="382"/>
        <end position="402"/>
    </location>
</feature>
<feature type="transmembrane region" description="Helical" evidence="6">
    <location>
        <begin position="152"/>
        <end position="171"/>
    </location>
</feature>
<keyword evidence="4 6" id="KW-1133">Transmembrane helix</keyword>
<evidence type="ECO:0000256" key="6">
    <source>
        <dbReference type="SAM" id="Phobius"/>
    </source>
</evidence>
<dbReference type="SUPFAM" id="SSF103473">
    <property type="entry name" value="MFS general substrate transporter"/>
    <property type="match status" value="1"/>
</dbReference>
<dbReference type="GO" id="GO:0005886">
    <property type="term" value="C:plasma membrane"/>
    <property type="evidence" value="ECO:0007669"/>
    <property type="project" value="UniProtKB-SubCell"/>
</dbReference>
<dbReference type="PANTHER" id="PTHR43124">
    <property type="entry name" value="PURINE EFFLUX PUMP PBUE"/>
    <property type="match status" value="1"/>
</dbReference>
<feature type="transmembrane region" description="Helical" evidence="6">
    <location>
        <begin position="120"/>
        <end position="145"/>
    </location>
</feature>
<evidence type="ECO:0000256" key="2">
    <source>
        <dbReference type="ARBA" id="ARBA00022475"/>
    </source>
</evidence>
<keyword evidence="5 6" id="KW-0472">Membrane</keyword>
<comment type="subcellular location">
    <subcellularLocation>
        <location evidence="1">Cell membrane</location>
        <topology evidence="1">Multi-pass membrane protein</topology>
    </subcellularLocation>
</comment>
<dbReference type="Pfam" id="PF07690">
    <property type="entry name" value="MFS_1"/>
    <property type="match status" value="1"/>
</dbReference>